<proteinExistence type="predicted"/>
<dbReference type="PANTHER" id="PTHR42834:SF1">
    <property type="entry name" value="ENDONUCLEASE_EXONUCLEASE_PHOSPHATASE FAMILY PROTEIN (AFU_ORTHOLOGUE AFUA_3G09210)"/>
    <property type="match status" value="1"/>
</dbReference>
<feature type="chain" id="PRO_5045409962" evidence="2">
    <location>
        <begin position="29"/>
        <end position="562"/>
    </location>
</feature>
<name>A0ABU1CHS9_9GAMM</name>
<comment type="caution">
    <text evidence="4">The sequence shown here is derived from an EMBL/GenBank/DDBJ whole genome shotgun (WGS) entry which is preliminary data.</text>
</comment>
<dbReference type="GO" id="GO:0004519">
    <property type="term" value="F:endonuclease activity"/>
    <property type="evidence" value="ECO:0007669"/>
    <property type="project" value="UniProtKB-KW"/>
</dbReference>
<evidence type="ECO:0000256" key="2">
    <source>
        <dbReference type="SAM" id="SignalP"/>
    </source>
</evidence>
<protein>
    <submittedName>
        <fullName evidence="4">ExeM/NucH family extracellular endonuclease</fullName>
    </submittedName>
</protein>
<evidence type="ECO:0000256" key="1">
    <source>
        <dbReference type="SAM" id="MobiDB-lite"/>
    </source>
</evidence>
<dbReference type="InterPro" id="IPR036691">
    <property type="entry name" value="Endo/exonu/phosph_ase_sf"/>
</dbReference>
<feature type="domain" description="Endonuclease/exonuclease/phosphatase" evidence="3">
    <location>
        <begin position="284"/>
        <end position="553"/>
    </location>
</feature>
<organism evidence="4 5">
    <name type="scientific">Lysobacter arvi</name>
    <dbReference type="NCBI Taxonomy" id="3038776"/>
    <lineage>
        <taxon>Bacteria</taxon>
        <taxon>Pseudomonadati</taxon>
        <taxon>Pseudomonadota</taxon>
        <taxon>Gammaproteobacteria</taxon>
        <taxon>Lysobacterales</taxon>
        <taxon>Lysobacteraceae</taxon>
        <taxon>Lysobacter</taxon>
    </lineage>
</organism>
<keyword evidence="4" id="KW-0255">Endonuclease</keyword>
<dbReference type="CDD" id="cd04486">
    <property type="entry name" value="YhcR_OBF_like"/>
    <property type="match status" value="1"/>
</dbReference>
<dbReference type="CDD" id="cd10283">
    <property type="entry name" value="MnuA_DNase1-like"/>
    <property type="match status" value="1"/>
</dbReference>
<keyword evidence="2" id="KW-0732">Signal</keyword>
<feature type="region of interest" description="Disordered" evidence="1">
    <location>
        <begin position="539"/>
        <end position="562"/>
    </location>
</feature>
<dbReference type="InterPro" id="IPR047971">
    <property type="entry name" value="ExeM-like"/>
</dbReference>
<evidence type="ECO:0000259" key="3">
    <source>
        <dbReference type="Pfam" id="PF03372"/>
    </source>
</evidence>
<dbReference type="RefSeq" id="WP_309263625.1">
    <property type="nucleotide sequence ID" value="NZ_JARUHG010000006.1"/>
</dbReference>
<evidence type="ECO:0000313" key="5">
    <source>
        <dbReference type="Proteomes" id="UP001233535"/>
    </source>
</evidence>
<dbReference type="Pfam" id="PF03372">
    <property type="entry name" value="Exo_endo_phos"/>
    <property type="match status" value="1"/>
</dbReference>
<dbReference type="Proteomes" id="UP001233535">
    <property type="component" value="Unassembled WGS sequence"/>
</dbReference>
<accession>A0ABU1CHS9</accession>
<reference evidence="4 5" key="1">
    <citation type="submission" date="2023-04" db="EMBL/GenBank/DDBJ databases">
        <title>Lysobacter sp. strain UC isolated from soil sample.</title>
        <authorList>
            <person name="Choksket S."/>
            <person name="Harshvardhan F."/>
            <person name="Rana R."/>
            <person name="Patil P.B."/>
            <person name="Korpole S."/>
        </authorList>
    </citation>
    <scope>NUCLEOTIDE SEQUENCE [LARGE SCALE GENOMIC DNA]</scope>
    <source>
        <strain evidence="4 5">UC</strain>
    </source>
</reference>
<dbReference type="PANTHER" id="PTHR42834">
    <property type="entry name" value="ENDONUCLEASE/EXONUCLEASE/PHOSPHATASE FAMILY PROTEIN (AFU_ORTHOLOGUE AFUA_3G09210)"/>
    <property type="match status" value="1"/>
</dbReference>
<sequence length="562" mass="58989">MILPLFPLRSALLLAPCVLVGCASISGARDALAIGAVQGHADRSALVGEAVMVRGVVSAVRDGGWFLQDAGDGDEGTSDAIFVQDATATVRPGDAVLVRGTVAELASGRATRTSLVQAKVERTGHGEVAALPLASAPTDWERLEGMRVRLDGAVFLADSGDLGKRGRVQVSLDERLWQPTERHAPGSDGYRSAVDANARRTLWLDAAHADWPQGLAQARSGSRIGGAVGVVDETNDGVALHLDTAPTLDPVERPAAPTVPGALRVAALNLENLFNGDGRGGGFPTTRGARTPQELAAQLAKHVAIIDGLDADVVALMELENDGYGADSSIAALVGALNADGGRWRFVDAKQGPGDNPIRVGLVYRADRVRTLGAPRTLEGGPFGEHSRVPLAQAFAPIKGDARRQGFVVVANHFKSKGCKDAEGPDRDRHDGASCYDATRTESAQQLHAWLASDPTGYGARTLIVGDLNAYAQESPVRTLREAGWKDAFAVAGVHAPYSYVYDGQLGRLDHALLSPGFAARLRGAAEWHVNADEPDASGYRAGGAGPWRSSDHDPLVLGFDP</sequence>
<dbReference type="EMBL" id="JARUHG010000006">
    <property type="protein sequence ID" value="MDR0184510.1"/>
    <property type="molecule type" value="Genomic_DNA"/>
</dbReference>
<dbReference type="NCBIfam" id="NF033681">
    <property type="entry name" value="ExeM_NucH_DNase"/>
    <property type="match status" value="1"/>
</dbReference>
<gene>
    <name evidence="4" type="ORF">P8609_16215</name>
</gene>
<feature type="signal peptide" evidence="2">
    <location>
        <begin position="1"/>
        <end position="28"/>
    </location>
</feature>
<keyword evidence="4" id="KW-0540">Nuclease</keyword>
<dbReference type="InterPro" id="IPR005135">
    <property type="entry name" value="Endo/exonuclease/phosphatase"/>
</dbReference>
<dbReference type="Gene3D" id="3.60.10.10">
    <property type="entry name" value="Endonuclease/exonuclease/phosphatase"/>
    <property type="match status" value="1"/>
</dbReference>
<evidence type="ECO:0000313" key="4">
    <source>
        <dbReference type="EMBL" id="MDR0184510.1"/>
    </source>
</evidence>
<dbReference type="SUPFAM" id="SSF56219">
    <property type="entry name" value="DNase I-like"/>
    <property type="match status" value="1"/>
</dbReference>
<keyword evidence="4" id="KW-0378">Hydrolase</keyword>
<keyword evidence="5" id="KW-1185">Reference proteome</keyword>